<dbReference type="Proteomes" id="UP000199421">
    <property type="component" value="Unassembled WGS sequence"/>
</dbReference>
<protein>
    <recommendedName>
        <fullName evidence="5">Curli production assembly/transport component CsgG</fullName>
    </recommendedName>
</protein>
<reference evidence="4" key="1">
    <citation type="submission" date="2016-10" db="EMBL/GenBank/DDBJ databases">
        <authorList>
            <person name="Varghese N."/>
            <person name="Submissions S."/>
        </authorList>
    </citation>
    <scope>NUCLEOTIDE SEQUENCE [LARGE SCALE GENOMIC DNA]</scope>
    <source>
        <strain evidence="4">DSM 18733</strain>
    </source>
</reference>
<feature type="compositionally biased region" description="Basic and acidic residues" evidence="1">
    <location>
        <begin position="211"/>
        <end position="220"/>
    </location>
</feature>
<dbReference type="EMBL" id="FOAF01000001">
    <property type="protein sequence ID" value="SEK82581.1"/>
    <property type="molecule type" value="Genomic_DNA"/>
</dbReference>
<dbReference type="Gene3D" id="3.40.50.10610">
    <property type="entry name" value="ABC-type transport auxiliary lipoprotein component"/>
    <property type="match status" value="1"/>
</dbReference>
<feature type="chain" id="PRO_5011634130" description="Curli production assembly/transport component CsgG" evidence="2">
    <location>
        <begin position="27"/>
        <end position="283"/>
    </location>
</feature>
<keyword evidence="2" id="KW-0732">Signal</keyword>
<dbReference type="AlphaFoldDB" id="A0A1H7K6T2"/>
<sequence>MKSIYTSPFVLLFSLFFMTSSFVSIAQQKEDVVVMLSGDKKKGKVVAINDSTIKFEYSGESLGYEFKKSDINQIEFASGRIELINDSNTTAPVSSPRSAAENADTKNKIAVLPFQIVSNDASLTTEAMQHEIQASCVSTLRKESATVQVQDPRTTNSILAKNNIKMEDVDALSPEEAAKLLGVEYVVFGTYDIKNEGTMTSGSSSSTYKGQKKDDKEKGTEYSSQNSYTTTTYSTKVELILYNESGENIFSETKRPLLGSLDSYNGAIKYIAKRMPFGSKAKK</sequence>
<name>A0A1H7K6T2_OLID1</name>
<gene>
    <name evidence="3" type="ORF">SAMN05661044_01252</name>
</gene>
<evidence type="ECO:0000313" key="4">
    <source>
        <dbReference type="Proteomes" id="UP000199421"/>
    </source>
</evidence>
<proteinExistence type="predicted"/>
<keyword evidence="4" id="KW-1185">Reference proteome</keyword>
<feature type="compositionally biased region" description="Low complexity" evidence="1">
    <location>
        <begin position="199"/>
        <end position="209"/>
    </location>
</feature>
<evidence type="ECO:0000313" key="3">
    <source>
        <dbReference type="EMBL" id="SEK82581.1"/>
    </source>
</evidence>
<feature type="region of interest" description="Disordered" evidence="1">
    <location>
        <begin position="199"/>
        <end position="227"/>
    </location>
</feature>
<feature type="signal peptide" evidence="2">
    <location>
        <begin position="1"/>
        <end position="26"/>
    </location>
</feature>
<evidence type="ECO:0008006" key="5">
    <source>
        <dbReference type="Google" id="ProtNLM"/>
    </source>
</evidence>
<evidence type="ECO:0000256" key="1">
    <source>
        <dbReference type="SAM" id="MobiDB-lite"/>
    </source>
</evidence>
<accession>A0A1H7K6T2</accession>
<evidence type="ECO:0000256" key="2">
    <source>
        <dbReference type="SAM" id="SignalP"/>
    </source>
</evidence>
<organism evidence="3 4">
    <name type="scientific">Olivibacter domesticus</name>
    <name type="common">Pseudosphingobacterium domesticum</name>
    <dbReference type="NCBI Taxonomy" id="407022"/>
    <lineage>
        <taxon>Bacteria</taxon>
        <taxon>Pseudomonadati</taxon>
        <taxon>Bacteroidota</taxon>
        <taxon>Sphingobacteriia</taxon>
        <taxon>Sphingobacteriales</taxon>
        <taxon>Sphingobacteriaceae</taxon>
        <taxon>Olivibacter</taxon>
    </lineage>
</organism>